<dbReference type="Pfam" id="PF14432">
    <property type="entry name" value="DYW_deaminase"/>
    <property type="match status" value="1"/>
</dbReference>
<name>A0A7J6X3X4_THATH</name>
<dbReference type="NCBIfam" id="TIGR00756">
    <property type="entry name" value="PPR"/>
    <property type="match status" value="4"/>
</dbReference>
<dbReference type="InterPro" id="IPR046960">
    <property type="entry name" value="PPR_At4g14850-like_plant"/>
</dbReference>
<dbReference type="InterPro" id="IPR011990">
    <property type="entry name" value="TPR-like_helical_dom_sf"/>
</dbReference>
<reference evidence="4 5" key="1">
    <citation type="submission" date="2020-06" db="EMBL/GenBank/DDBJ databases">
        <title>Transcriptomic and genomic resources for Thalictrum thalictroides and T. hernandezii: Facilitating candidate gene discovery in an emerging model plant lineage.</title>
        <authorList>
            <person name="Arias T."/>
            <person name="Riano-Pachon D.M."/>
            <person name="Di Stilio V.S."/>
        </authorList>
    </citation>
    <scope>NUCLEOTIDE SEQUENCE [LARGE SCALE GENOMIC DNA]</scope>
    <source>
        <strain evidence="5">cv. WT478/WT964</strain>
        <tissue evidence="4">Leaves</tissue>
    </source>
</reference>
<evidence type="ECO:0000259" key="3">
    <source>
        <dbReference type="Pfam" id="PF14432"/>
    </source>
</evidence>
<dbReference type="Proteomes" id="UP000554482">
    <property type="component" value="Unassembled WGS sequence"/>
</dbReference>
<dbReference type="Pfam" id="PF13041">
    <property type="entry name" value="PPR_2"/>
    <property type="match status" value="3"/>
</dbReference>
<feature type="repeat" description="PPR" evidence="2">
    <location>
        <begin position="463"/>
        <end position="497"/>
    </location>
</feature>
<dbReference type="Gene3D" id="1.25.40.10">
    <property type="entry name" value="Tetratricopeptide repeat domain"/>
    <property type="match status" value="4"/>
</dbReference>
<dbReference type="FunFam" id="1.25.40.10:FF:000366">
    <property type="entry name" value="Pentatricopeptide (PPR) repeat-containing protein"/>
    <property type="match status" value="1"/>
</dbReference>
<keyword evidence="5" id="KW-1185">Reference proteome</keyword>
<dbReference type="PANTHER" id="PTHR47926">
    <property type="entry name" value="PENTATRICOPEPTIDE REPEAT-CONTAINING PROTEIN"/>
    <property type="match status" value="1"/>
</dbReference>
<dbReference type="PROSITE" id="PS51375">
    <property type="entry name" value="PPR"/>
    <property type="match status" value="4"/>
</dbReference>
<dbReference type="Pfam" id="PF20431">
    <property type="entry name" value="E_motif"/>
    <property type="match status" value="1"/>
</dbReference>
<dbReference type="InterPro" id="IPR046849">
    <property type="entry name" value="E2_motif"/>
</dbReference>
<dbReference type="AlphaFoldDB" id="A0A7J6X3X4"/>
<dbReference type="GO" id="GO:0009451">
    <property type="term" value="P:RNA modification"/>
    <property type="evidence" value="ECO:0007669"/>
    <property type="project" value="InterPro"/>
</dbReference>
<dbReference type="OrthoDB" id="442680at2759"/>
<dbReference type="InterPro" id="IPR002885">
    <property type="entry name" value="PPR_rpt"/>
</dbReference>
<feature type="repeat" description="PPR" evidence="2">
    <location>
        <begin position="362"/>
        <end position="396"/>
    </location>
</feature>
<sequence>MQRLKKSTVVTSFSKLPRFLSLSTAGFQPTYINIQEANHVRAQQNQSFFHQNTSQSSSFKSLIVDGRVELLHGQAIKTGKVQYCDVYNYLLSLYVKKHNLDYAGKLFEEIPVRDVHSWTILIAGFARMRLPEKALGLFNEMQIEGVCPNHFTLSCVFKCCASVSDLGMGKKIHGWMLINGIGLDITLENSLVDFYVKCGDFDYAKRVYEMMAEKNTTSWNIIIGAYLAMGDMDTSIELFRRLPSKDVASWNTIIIGLIRHGCEKRALQLLYEMCRARAVFNENTYSIALLLAASLSATEVGRQIHGYVFRMGYDQNTFIRNSIVNMYSKCRELDKASKILNKEPQKSENIHTSTSNCGLLESNVSWSSIISGYVQSGRTEEAFELFRRMVCEAVEMDPFTLTSIAAACADVGVSDWGKGIHTLIEKLGYIIDDVLVSAMIDMYAKCGTLHDALSLFRQINSRNIVLWTSMISGCALHGQGREAIRIFQMMLKRGIRPNEISFIGVLSGCSHAGLVEEGQVYFRSMREDYGIAPQVEHFTCMVDLLGRAGHFNEAKEFIYNNNVTHLSSVWKALLSACQIHKNFELGKWVSQQLHQIEPFDLESYVLLSNIYTTTHRWKEAAETRSIMQKRGFRKHPGQSWIRIKNQIHTFSVGDRSHPQAADIYSYLEKLIGKLKEIGYSSNTNLVMHDVEEEQREILLGFHSEKLATAYGIMSTPNKTPILVMKNLRVCVDCHTAIKYISQITGREITVRDVHRFHHFSGGFCSCGDYW</sequence>
<dbReference type="InterPro" id="IPR032867">
    <property type="entry name" value="DYW_dom"/>
</dbReference>
<dbReference type="Pfam" id="PF01535">
    <property type="entry name" value="PPR"/>
    <property type="match status" value="5"/>
</dbReference>
<dbReference type="GO" id="GO:0003723">
    <property type="term" value="F:RNA binding"/>
    <property type="evidence" value="ECO:0007669"/>
    <property type="project" value="InterPro"/>
</dbReference>
<feature type="repeat" description="PPR" evidence="2">
    <location>
        <begin position="114"/>
        <end position="148"/>
    </location>
</feature>
<dbReference type="Pfam" id="PF20430">
    <property type="entry name" value="Eplus_motif"/>
    <property type="match status" value="1"/>
</dbReference>
<dbReference type="InterPro" id="IPR046848">
    <property type="entry name" value="E_motif"/>
</dbReference>
<evidence type="ECO:0000256" key="1">
    <source>
        <dbReference type="ARBA" id="ARBA00022737"/>
    </source>
</evidence>
<feature type="domain" description="DYW" evidence="3">
    <location>
        <begin position="678"/>
        <end position="770"/>
    </location>
</feature>
<comment type="caution">
    <text evidence="4">The sequence shown here is derived from an EMBL/GenBank/DDBJ whole genome shotgun (WGS) entry which is preliminary data.</text>
</comment>
<dbReference type="SUPFAM" id="SSF48452">
    <property type="entry name" value="TPR-like"/>
    <property type="match status" value="1"/>
</dbReference>
<evidence type="ECO:0000313" key="4">
    <source>
        <dbReference type="EMBL" id="KAF5204466.1"/>
    </source>
</evidence>
<evidence type="ECO:0000256" key="2">
    <source>
        <dbReference type="PROSITE-ProRule" id="PRU00708"/>
    </source>
</evidence>
<feature type="repeat" description="PPR" evidence="2">
    <location>
        <begin position="215"/>
        <end position="249"/>
    </location>
</feature>
<gene>
    <name evidence="4" type="ORF">FRX31_005944</name>
</gene>
<keyword evidence="1" id="KW-0677">Repeat</keyword>
<dbReference type="FunFam" id="1.25.40.10:FF:000031">
    <property type="entry name" value="Pentatricopeptide repeat-containing protein mitochondrial"/>
    <property type="match status" value="1"/>
</dbReference>
<protein>
    <submittedName>
        <fullName evidence="4">Pentatricopeptide repeat-containing protein</fullName>
    </submittedName>
</protein>
<dbReference type="PANTHER" id="PTHR47926:SF347">
    <property type="entry name" value="PENTATRICOPEPTIDE REPEAT-CONTAINING PROTEIN"/>
    <property type="match status" value="1"/>
</dbReference>
<evidence type="ECO:0000313" key="5">
    <source>
        <dbReference type="Proteomes" id="UP000554482"/>
    </source>
</evidence>
<accession>A0A7J6X3X4</accession>
<organism evidence="4 5">
    <name type="scientific">Thalictrum thalictroides</name>
    <name type="common">Rue-anemone</name>
    <name type="synonym">Anemone thalictroides</name>
    <dbReference type="NCBI Taxonomy" id="46969"/>
    <lineage>
        <taxon>Eukaryota</taxon>
        <taxon>Viridiplantae</taxon>
        <taxon>Streptophyta</taxon>
        <taxon>Embryophyta</taxon>
        <taxon>Tracheophyta</taxon>
        <taxon>Spermatophyta</taxon>
        <taxon>Magnoliopsida</taxon>
        <taxon>Ranunculales</taxon>
        <taxon>Ranunculaceae</taxon>
        <taxon>Thalictroideae</taxon>
        <taxon>Thalictrum</taxon>
    </lineage>
</organism>
<dbReference type="EMBL" id="JABWDY010005366">
    <property type="protein sequence ID" value="KAF5204466.1"/>
    <property type="molecule type" value="Genomic_DNA"/>
</dbReference>
<dbReference type="GO" id="GO:0008270">
    <property type="term" value="F:zinc ion binding"/>
    <property type="evidence" value="ECO:0007669"/>
    <property type="project" value="InterPro"/>
</dbReference>
<proteinExistence type="predicted"/>